<dbReference type="PATRIC" id="fig|1001583.3.peg.1864"/>
<gene>
    <name evidence="1" type="ORF">LVISKB_1876</name>
</gene>
<dbReference type="SUPFAM" id="SSF54001">
    <property type="entry name" value="Cysteine proteinases"/>
    <property type="match status" value="1"/>
</dbReference>
<organism evidence="1 2">
    <name type="scientific">Levilactobacillus brevis KB290</name>
    <dbReference type="NCBI Taxonomy" id="1001583"/>
    <lineage>
        <taxon>Bacteria</taxon>
        <taxon>Bacillati</taxon>
        <taxon>Bacillota</taxon>
        <taxon>Bacilli</taxon>
        <taxon>Lactobacillales</taxon>
        <taxon>Lactobacillaceae</taxon>
        <taxon>Levilactobacillus</taxon>
    </lineage>
</organism>
<dbReference type="DNASU" id="4412712"/>
<dbReference type="InterPro" id="IPR038765">
    <property type="entry name" value="Papain-like_cys_pep_sf"/>
</dbReference>
<sequence length="297" mass="33723">MNKILIKWAILVATVSGGTSTGNMIGRAAATPDYQDYYVSTYQEGVNSKVINKQKVTFTMFQKQCNEEFSQVYVNYLKDGGEENFSQYMRDNYYGQDDPGASSKPAPVTTAISEPTASKYYHYRTKAVRKGYHMKAGDILICHNTNSMKSIPGHAAIVNSSGYIMEMPGTKHVGKKKNARIVTKKHFFKQHSGGSAYVMVYRIMHHPHIAKKAARYAYYKMLKHHNPEYSIFKGEQLYKKSPSYCSKYVYLAYDWGGTRKAMKQWWGGVHIVSPYGLVGNFKGSYKPTAIHRVIAYK</sequence>
<protein>
    <submittedName>
        <fullName evidence="1">Uncharacterized 30.3 kDa protein</fullName>
    </submittedName>
</protein>
<dbReference type="Proteomes" id="UP000012042">
    <property type="component" value="Chromosome"/>
</dbReference>
<dbReference type="EMBL" id="AP012167">
    <property type="protein sequence ID" value="BAN07511.1"/>
    <property type="molecule type" value="Genomic_DNA"/>
</dbReference>
<proteinExistence type="predicted"/>
<dbReference type="AlphaFoldDB" id="M5B1B2"/>
<dbReference type="HOGENOM" id="CLU_089886_0_0_9"/>
<reference evidence="1 2" key="1">
    <citation type="journal article" date="2013" name="PLoS ONE">
        <title>Genomic Analysis by Deep Sequencing of the Probiotic Lactobacillus brevis KB290 Harboring Nine Plasmids Reveals Genomic Stability.</title>
        <authorList>
            <person name="Fukao M."/>
            <person name="Oshima K."/>
            <person name="Morita H."/>
            <person name="Toh H."/>
            <person name="Suda W."/>
            <person name="Kim S.W."/>
            <person name="Suzuki S."/>
            <person name="Yakabe T."/>
            <person name="Hattori M."/>
            <person name="Yajima N."/>
        </authorList>
    </citation>
    <scope>NUCLEOTIDE SEQUENCE [LARGE SCALE GENOMIC DNA]</scope>
    <source>
        <strain evidence="1 2">KB290</strain>
    </source>
</reference>
<evidence type="ECO:0000313" key="1">
    <source>
        <dbReference type="EMBL" id="BAN07511.1"/>
    </source>
</evidence>
<name>M5B1B2_LEVBR</name>
<accession>M5B1B2</accession>
<dbReference type="Gene3D" id="3.90.1720.10">
    <property type="entry name" value="endopeptidase domain like (from Nostoc punctiforme)"/>
    <property type="match status" value="1"/>
</dbReference>
<dbReference type="RefSeq" id="WP_011668576.1">
    <property type="nucleotide sequence ID" value="NC_020819.1"/>
</dbReference>
<dbReference type="KEGG" id="lbk:LVISKB_1876"/>
<evidence type="ECO:0000313" key="2">
    <source>
        <dbReference type="Proteomes" id="UP000012042"/>
    </source>
</evidence>